<dbReference type="Proteomes" id="UP001321249">
    <property type="component" value="Unassembled WGS sequence"/>
</dbReference>
<dbReference type="PANTHER" id="PTHR43047">
    <property type="entry name" value="TWO-COMPONENT HISTIDINE PROTEIN KINASE"/>
    <property type="match status" value="1"/>
</dbReference>
<dbReference type="Gene3D" id="3.40.50.2300">
    <property type="match status" value="1"/>
</dbReference>
<evidence type="ECO:0000313" key="14">
    <source>
        <dbReference type="Proteomes" id="UP001321249"/>
    </source>
</evidence>
<reference evidence="12" key="2">
    <citation type="journal article" date="2023" name="Nat. Commun.">
        <title>Cultivation of marine bacteria of the SAR202 clade.</title>
        <authorList>
            <person name="Lim Y."/>
            <person name="Seo J.H."/>
            <person name="Giovannoni S.J."/>
            <person name="Kang I."/>
            <person name="Cho J.C."/>
        </authorList>
    </citation>
    <scope>NUCLEOTIDE SEQUENCE</scope>
    <source>
        <strain evidence="12">JH1073</strain>
    </source>
</reference>
<dbReference type="InterPro" id="IPR001789">
    <property type="entry name" value="Sig_transdc_resp-reg_receiver"/>
</dbReference>
<evidence type="ECO:0000313" key="11">
    <source>
        <dbReference type="EMBL" id="MDG0866540.1"/>
    </source>
</evidence>
<feature type="domain" description="Histidine kinase" evidence="9">
    <location>
        <begin position="166"/>
        <end position="379"/>
    </location>
</feature>
<evidence type="ECO:0000256" key="3">
    <source>
        <dbReference type="ARBA" id="ARBA00022553"/>
    </source>
</evidence>
<accession>A0AAJ5ZIP2</accession>
<dbReference type="InterPro" id="IPR005467">
    <property type="entry name" value="His_kinase_dom"/>
</dbReference>
<dbReference type="Pfam" id="PF02518">
    <property type="entry name" value="HATPase_c"/>
    <property type="match status" value="1"/>
</dbReference>
<feature type="domain" description="Response regulatory" evidence="10">
    <location>
        <begin position="402"/>
        <end position="518"/>
    </location>
</feature>
<keyword evidence="3 7" id="KW-0597">Phosphoprotein</keyword>
<dbReference type="EC" id="2.7.13.3" evidence="2"/>
<evidence type="ECO:0000313" key="12">
    <source>
        <dbReference type="EMBL" id="WFG40631.1"/>
    </source>
</evidence>
<dbReference type="SUPFAM" id="SSF55874">
    <property type="entry name" value="ATPase domain of HSP90 chaperone/DNA topoisomerase II/histidine kinase"/>
    <property type="match status" value="1"/>
</dbReference>
<dbReference type="Pfam" id="PF00072">
    <property type="entry name" value="Response_reg"/>
    <property type="match status" value="1"/>
</dbReference>
<proteinExistence type="predicted"/>
<dbReference type="PANTHER" id="PTHR43047:SF62">
    <property type="entry name" value="SENSOR HISTIDINE KINASE DPIB"/>
    <property type="match status" value="1"/>
</dbReference>
<reference evidence="13" key="3">
    <citation type="submission" date="2023-06" db="EMBL/GenBank/DDBJ databases">
        <title>Pangenomics reveal diversification of enzyme families and niche specialization in globally abundant SAR202 bacteria.</title>
        <authorList>
            <person name="Saw J.H.W."/>
        </authorList>
    </citation>
    <scope>NUCLEOTIDE SEQUENCE [LARGE SCALE GENOMIC DNA]</scope>
    <source>
        <strain evidence="13">JH1073</strain>
    </source>
</reference>
<feature type="region of interest" description="Disordered" evidence="8">
    <location>
        <begin position="1"/>
        <end position="31"/>
    </location>
</feature>
<sequence>MAPATSSTNRKVTTQRKNKLSVVKSRSKSNSTKNLMQALTASIPQAMAALDGRRRIMLTNAAFDRMFGASNPGDRLSDFFDPKGLKDIFKQCARTSRSVEKRELIDTPKNESDPEVSYSVTVTPHSDADLKSKFLLLIDDTTEGSDREDRMIANSRLVSVGEMAAGVAHELNNPLTAVLGFSQLAMRQATDDTLKRDLESIADEAERAGRIVDNLLTFARSSDTFPDSQTLNITDSLQKILNLREYECRVNNVEVVTYFGDETPLTLADAHRMEQVFMNLIGNSIHAIGESVGHGTITVGVVHDEGRIRVSITDDGPGISPANQKKIFEPFFTTKPIGKGTGLGLSICKGIVEDHGGAIKVESAAGRGTTFVVEIPIIEVPEEVDAPSLSTPAQPNSYTKLKILAVDDERSVTMLLNRALVAQGHDVDVAHDGAEALRTIFLNEYDAILLDVRMPGLGGAEVYRSIEVLRPDLADRVMFITGDTVSPDTRTFLEQTRVEVLHKPFSLEELRHSMDKYAVLKEQRPSEAELYGRPDLSAGITRMKSARKAS</sequence>
<evidence type="ECO:0000256" key="6">
    <source>
        <dbReference type="ARBA" id="ARBA00023012"/>
    </source>
</evidence>
<dbReference type="EMBL" id="CP046147">
    <property type="protein sequence ID" value="WFG40631.1"/>
    <property type="molecule type" value="Genomic_DNA"/>
</dbReference>
<dbReference type="GO" id="GO:0005886">
    <property type="term" value="C:plasma membrane"/>
    <property type="evidence" value="ECO:0007669"/>
    <property type="project" value="TreeGrafter"/>
</dbReference>
<dbReference type="SUPFAM" id="SSF47384">
    <property type="entry name" value="Homodimeric domain of signal transducing histidine kinase"/>
    <property type="match status" value="1"/>
</dbReference>
<dbReference type="CDD" id="cd00082">
    <property type="entry name" value="HisKA"/>
    <property type="match status" value="1"/>
</dbReference>
<dbReference type="InterPro" id="IPR036890">
    <property type="entry name" value="HATPase_C_sf"/>
</dbReference>
<dbReference type="SUPFAM" id="SSF52172">
    <property type="entry name" value="CheY-like"/>
    <property type="match status" value="1"/>
</dbReference>
<keyword evidence="13" id="KW-1185">Reference proteome</keyword>
<dbReference type="PROSITE" id="PS50109">
    <property type="entry name" value="HIS_KIN"/>
    <property type="match status" value="1"/>
</dbReference>
<dbReference type="PRINTS" id="PR00344">
    <property type="entry name" value="BCTRLSENSOR"/>
</dbReference>
<dbReference type="EMBL" id="WMBE01000002">
    <property type="protein sequence ID" value="MDG0866540.1"/>
    <property type="molecule type" value="Genomic_DNA"/>
</dbReference>
<evidence type="ECO:0000313" key="13">
    <source>
        <dbReference type="Proteomes" id="UP001219901"/>
    </source>
</evidence>
<dbReference type="SMART" id="SM00388">
    <property type="entry name" value="HisKA"/>
    <property type="match status" value="1"/>
</dbReference>
<evidence type="ECO:0000256" key="8">
    <source>
        <dbReference type="SAM" id="MobiDB-lite"/>
    </source>
</evidence>
<dbReference type="InterPro" id="IPR036097">
    <property type="entry name" value="HisK_dim/P_sf"/>
</dbReference>
<evidence type="ECO:0000256" key="7">
    <source>
        <dbReference type="PROSITE-ProRule" id="PRU00169"/>
    </source>
</evidence>
<dbReference type="Gene3D" id="1.10.287.130">
    <property type="match status" value="1"/>
</dbReference>
<evidence type="ECO:0000256" key="4">
    <source>
        <dbReference type="ARBA" id="ARBA00022679"/>
    </source>
</evidence>
<dbReference type="InterPro" id="IPR003594">
    <property type="entry name" value="HATPase_dom"/>
</dbReference>
<protein>
    <recommendedName>
        <fullName evidence="2">histidine kinase</fullName>
        <ecNumber evidence="2">2.7.13.3</ecNumber>
    </recommendedName>
</protein>
<dbReference type="InterPro" id="IPR035965">
    <property type="entry name" value="PAS-like_dom_sf"/>
</dbReference>
<comment type="catalytic activity">
    <reaction evidence="1">
        <text>ATP + protein L-histidine = ADP + protein N-phospho-L-histidine.</text>
        <dbReference type="EC" id="2.7.13.3"/>
    </reaction>
</comment>
<feature type="modified residue" description="4-aspartylphosphate" evidence="7">
    <location>
        <position position="451"/>
    </location>
</feature>
<reference evidence="13 14" key="1">
    <citation type="submission" date="2019-11" db="EMBL/GenBank/DDBJ databases">
        <authorList>
            <person name="Cho J.-C."/>
        </authorList>
    </citation>
    <scope>NUCLEOTIDE SEQUENCE [LARGE SCALE GENOMIC DNA]</scope>
    <source>
        <strain evidence="12 13">JH1073</strain>
        <strain evidence="11 14">JH702</strain>
    </source>
</reference>
<evidence type="ECO:0000259" key="9">
    <source>
        <dbReference type="PROSITE" id="PS50109"/>
    </source>
</evidence>
<name>A0AAJ5ZIP2_9CHLR</name>
<dbReference type="InterPro" id="IPR003661">
    <property type="entry name" value="HisK_dim/P_dom"/>
</dbReference>
<evidence type="ECO:0000256" key="2">
    <source>
        <dbReference type="ARBA" id="ARBA00012438"/>
    </source>
</evidence>
<dbReference type="PROSITE" id="PS50110">
    <property type="entry name" value="RESPONSE_REGULATORY"/>
    <property type="match status" value="1"/>
</dbReference>
<dbReference type="Proteomes" id="UP001219901">
    <property type="component" value="Chromosome"/>
</dbReference>
<dbReference type="Pfam" id="PF00512">
    <property type="entry name" value="HisKA"/>
    <property type="match status" value="1"/>
</dbReference>
<keyword evidence="5" id="KW-0418">Kinase</keyword>
<dbReference type="SUPFAM" id="SSF55785">
    <property type="entry name" value="PYP-like sensor domain (PAS domain)"/>
    <property type="match status" value="1"/>
</dbReference>
<dbReference type="SMART" id="SM00387">
    <property type="entry name" value="HATPase_c"/>
    <property type="match status" value="1"/>
</dbReference>
<organism evidence="12 13">
    <name type="scientific">Candidatus Lucifugimonas marina</name>
    <dbReference type="NCBI Taxonomy" id="3038979"/>
    <lineage>
        <taxon>Bacteria</taxon>
        <taxon>Bacillati</taxon>
        <taxon>Chloroflexota</taxon>
        <taxon>Dehalococcoidia</taxon>
        <taxon>SAR202 cluster</taxon>
        <taxon>Candidatus Lucifugimonadales</taxon>
        <taxon>Candidatus Lucifugimonadaceae</taxon>
        <taxon>Candidatus Lucifugimonas</taxon>
    </lineage>
</organism>
<dbReference type="AlphaFoldDB" id="A0AAJ5ZIP2"/>
<dbReference type="InterPro" id="IPR011006">
    <property type="entry name" value="CheY-like_superfamily"/>
</dbReference>
<dbReference type="InterPro" id="IPR004358">
    <property type="entry name" value="Sig_transdc_His_kin-like_C"/>
</dbReference>
<dbReference type="Gene3D" id="3.30.565.10">
    <property type="entry name" value="Histidine kinase-like ATPase, C-terminal domain"/>
    <property type="match status" value="1"/>
</dbReference>
<gene>
    <name evidence="11" type="ORF">GKO46_05560</name>
    <name evidence="12" type="ORF">GKO48_13805</name>
</gene>
<evidence type="ECO:0000256" key="5">
    <source>
        <dbReference type="ARBA" id="ARBA00022777"/>
    </source>
</evidence>
<evidence type="ECO:0000256" key="1">
    <source>
        <dbReference type="ARBA" id="ARBA00000085"/>
    </source>
</evidence>
<dbReference type="GO" id="GO:0000155">
    <property type="term" value="F:phosphorelay sensor kinase activity"/>
    <property type="evidence" value="ECO:0007669"/>
    <property type="project" value="InterPro"/>
</dbReference>
<evidence type="ECO:0000259" key="10">
    <source>
        <dbReference type="PROSITE" id="PS50110"/>
    </source>
</evidence>
<keyword evidence="4" id="KW-0808">Transferase</keyword>
<dbReference type="Gene3D" id="3.30.450.20">
    <property type="entry name" value="PAS domain"/>
    <property type="match status" value="1"/>
</dbReference>
<dbReference type="SMART" id="SM00448">
    <property type="entry name" value="REC"/>
    <property type="match status" value="1"/>
</dbReference>
<feature type="compositionally biased region" description="Polar residues" evidence="8">
    <location>
        <begin position="1"/>
        <end position="12"/>
    </location>
</feature>
<dbReference type="GO" id="GO:0009927">
    <property type="term" value="F:histidine phosphotransfer kinase activity"/>
    <property type="evidence" value="ECO:0007669"/>
    <property type="project" value="TreeGrafter"/>
</dbReference>
<keyword evidence="6" id="KW-0902">Two-component regulatory system</keyword>